<organism evidence="2 3">
    <name type="scientific">Mycena chlorophos</name>
    <name type="common">Agaric fungus</name>
    <name type="synonym">Agaricus chlorophos</name>
    <dbReference type="NCBI Taxonomy" id="658473"/>
    <lineage>
        <taxon>Eukaryota</taxon>
        <taxon>Fungi</taxon>
        <taxon>Dikarya</taxon>
        <taxon>Basidiomycota</taxon>
        <taxon>Agaricomycotina</taxon>
        <taxon>Agaricomycetes</taxon>
        <taxon>Agaricomycetidae</taxon>
        <taxon>Agaricales</taxon>
        <taxon>Marasmiineae</taxon>
        <taxon>Mycenaceae</taxon>
        <taxon>Mycena</taxon>
    </lineage>
</organism>
<comment type="caution">
    <text evidence="2">The sequence shown here is derived from an EMBL/GenBank/DDBJ whole genome shotgun (WGS) entry which is preliminary data.</text>
</comment>
<dbReference type="AlphaFoldDB" id="A0A8H6RZA9"/>
<keyword evidence="3" id="KW-1185">Reference proteome</keyword>
<evidence type="ECO:0000259" key="1">
    <source>
        <dbReference type="PROSITE" id="PS50097"/>
    </source>
</evidence>
<dbReference type="SMART" id="SM00225">
    <property type="entry name" value="BTB"/>
    <property type="match status" value="1"/>
</dbReference>
<dbReference type="Pfam" id="PF00651">
    <property type="entry name" value="BTB"/>
    <property type="match status" value="1"/>
</dbReference>
<sequence>MVQKTYTQVAAADSDITLASSDAVLFKVHKCNLKVHSEIFADMFALGNAESTASDEPVRLSETAAVLELLLQYMYCQPQPDLTEVQFGDLEPIAEAAEKYGVHAAKPFLRTQMKLFLDTNSQHRPFDVLNFALRHDIKDLGNLAAVACMNLPLHEAKETLTADFFVKWVSLSQPL</sequence>
<dbReference type="OrthoDB" id="3184970at2759"/>
<name>A0A8H6RZA9_MYCCL</name>
<dbReference type="CDD" id="cd18186">
    <property type="entry name" value="BTB_POZ_ZBTB_KLHL-like"/>
    <property type="match status" value="1"/>
</dbReference>
<dbReference type="SUPFAM" id="SSF54695">
    <property type="entry name" value="POZ domain"/>
    <property type="match status" value="1"/>
</dbReference>
<accession>A0A8H6RZA9</accession>
<evidence type="ECO:0000313" key="3">
    <source>
        <dbReference type="Proteomes" id="UP000613580"/>
    </source>
</evidence>
<gene>
    <name evidence="2" type="ORF">HMN09_01394000</name>
</gene>
<proteinExistence type="predicted"/>
<dbReference type="Gene3D" id="3.30.710.10">
    <property type="entry name" value="Potassium Channel Kv1.1, Chain A"/>
    <property type="match status" value="1"/>
</dbReference>
<dbReference type="PROSITE" id="PS50097">
    <property type="entry name" value="BTB"/>
    <property type="match status" value="1"/>
</dbReference>
<feature type="domain" description="BTB" evidence="1">
    <location>
        <begin position="14"/>
        <end position="75"/>
    </location>
</feature>
<evidence type="ECO:0000313" key="2">
    <source>
        <dbReference type="EMBL" id="KAF7288415.1"/>
    </source>
</evidence>
<dbReference type="InterPro" id="IPR011333">
    <property type="entry name" value="SKP1/BTB/POZ_sf"/>
</dbReference>
<dbReference type="InterPro" id="IPR000210">
    <property type="entry name" value="BTB/POZ_dom"/>
</dbReference>
<protein>
    <recommendedName>
        <fullName evidence="1">BTB domain-containing protein</fullName>
    </recommendedName>
</protein>
<dbReference type="Proteomes" id="UP000613580">
    <property type="component" value="Unassembled WGS sequence"/>
</dbReference>
<dbReference type="EMBL" id="JACAZE010000035">
    <property type="protein sequence ID" value="KAF7288415.1"/>
    <property type="molecule type" value="Genomic_DNA"/>
</dbReference>
<reference evidence="2" key="1">
    <citation type="submission" date="2020-05" db="EMBL/GenBank/DDBJ databases">
        <title>Mycena genomes resolve the evolution of fungal bioluminescence.</title>
        <authorList>
            <person name="Tsai I.J."/>
        </authorList>
    </citation>
    <scope>NUCLEOTIDE SEQUENCE</scope>
    <source>
        <strain evidence="2">110903Hualien_Pintung</strain>
    </source>
</reference>